<dbReference type="Pfam" id="PF01263">
    <property type="entry name" value="Aldose_epim"/>
    <property type="match status" value="1"/>
</dbReference>
<dbReference type="AlphaFoldDB" id="A0A1J5T8Z0"/>
<name>A0A1J5T8Z0_9ZZZZ</name>
<dbReference type="SUPFAM" id="SSF74650">
    <property type="entry name" value="Galactose mutarotase-like"/>
    <property type="match status" value="1"/>
</dbReference>
<gene>
    <name evidence="1" type="ORF">GALL_58240</name>
</gene>
<sequence length="292" mass="33681">MKNFTISNSFLNVVIASRGAELQNIFNKQTSLEYLWNGDEKFWAKRSPVLFPIVGGLKDNTYFYNNQSYQIKTRHGFARDSEFEVVEQNADSIRFSMQPNEETNKNYPFSFEFQIFYQLIENKVSVTYFIKNTDDKNILFSVGAHPAFNVPLVDGTQFSDYYLLFNETENAGKYPLSKDGLIEKEAVPFLINTNKLPLTKELFYNDALVFKHLASNSISIVSDKTKHGLKVVFDDFPYMGIWNFKDADFVCIEPWCGIADTVDTTQQLAEKEGINNLHAGENFKRTWTVEVF</sequence>
<dbReference type="PANTHER" id="PTHR11122">
    <property type="entry name" value="APOSPORY-ASSOCIATED PROTEIN C-RELATED"/>
    <property type="match status" value="1"/>
</dbReference>
<dbReference type="PANTHER" id="PTHR11122:SF13">
    <property type="entry name" value="GLUCOSE-6-PHOSPHATE 1-EPIMERASE"/>
    <property type="match status" value="1"/>
</dbReference>
<dbReference type="InterPro" id="IPR037481">
    <property type="entry name" value="LacX"/>
</dbReference>
<dbReference type="GO" id="GO:0005975">
    <property type="term" value="P:carbohydrate metabolic process"/>
    <property type="evidence" value="ECO:0007669"/>
    <property type="project" value="InterPro"/>
</dbReference>
<dbReference type="GO" id="GO:0016853">
    <property type="term" value="F:isomerase activity"/>
    <property type="evidence" value="ECO:0007669"/>
    <property type="project" value="InterPro"/>
</dbReference>
<protein>
    <submittedName>
        <fullName evidence="1">Aldose 1-epimerase</fullName>
    </submittedName>
</protein>
<evidence type="ECO:0000313" key="1">
    <source>
        <dbReference type="EMBL" id="OIR12757.1"/>
    </source>
</evidence>
<dbReference type="InterPro" id="IPR014718">
    <property type="entry name" value="GH-type_carb-bd"/>
</dbReference>
<dbReference type="InterPro" id="IPR011013">
    <property type="entry name" value="Gal_mutarotase_sf_dom"/>
</dbReference>
<dbReference type="Gene3D" id="2.70.98.10">
    <property type="match status" value="1"/>
</dbReference>
<comment type="caution">
    <text evidence="1">The sequence shown here is derived from an EMBL/GenBank/DDBJ whole genome shotgun (WGS) entry which is preliminary data.</text>
</comment>
<organism evidence="1">
    <name type="scientific">mine drainage metagenome</name>
    <dbReference type="NCBI Taxonomy" id="410659"/>
    <lineage>
        <taxon>unclassified sequences</taxon>
        <taxon>metagenomes</taxon>
        <taxon>ecological metagenomes</taxon>
    </lineage>
</organism>
<dbReference type="GO" id="GO:0030246">
    <property type="term" value="F:carbohydrate binding"/>
    <property type="evidence" value="ECO:0007669"/>
    <property type="project" value="InterPro"/>
</dbReference>
<reference evidence="1" key="1">
    <citation type="submission" date="2016-10" db="EMBL/GenBank/DDBJ databases">
        <title>Sequence of Gallionella enrichment culture.</title>
        <authorList>
            <person name="Poehlein A."/>
            <person name="Muehling M."/>
            <person name="Daniel R."/>
        </authorList>
    </citation>
    <scope>NUCLEOTIDE SEQUENCE</scope>
</reference>
<dbReference type="CDD" id="cd09024">
    <property type="entry name" value="Aldose_epim_lacX"/>
    <property type="match status" value="1"/>
</dbReference>
<accession>A0A1J5T8Z0</accession>
<dbReference type="InterPro" id="IPR008183">
    <property type="entry name" value="Aldose_1/G6P_1-epimerase"/>
</dbReference>
<proteinExistence type="predicted"/>
<dbReference type="EMBL" id="MLJW01000016">
    <property type="protein sequence ID" value="OIR12757.1"/>
    <property type="molecule type" value="Genomic_DNA"/>
</dbReference>